<keyword evidence="2" id="KW-1185">Reference proteome</keyword>
<dbReference type="Proteomes" id="UP001054837">
    <property type="component" value="Unassembled WGS sequence"/>
</dbReference>
<dbReference type="InterPro" id="IPR050704">
    <property type="entry name" value="Peptidase_C85-like"/>
</dbReference>
<evidence type="ECO:0000313" key="1">
    <source>
        <dbReference type="EMBL" id="GIY66621.1"/>
    </source>
</evidence>
<dbReference type="GO" id="GO:0016579">
    <property type="term" value="P:protein deubiquitination"/>
    <property type="evidence" value="ECO:0007669"/>
    <property type="project" value="TreeGrafter"/>
</dbReference>
<comment type="caution">
    <text evidence="1">The sequence shown here is derived from an EMBL/GenBank/DDBJ whole genome shotgun (WGS) entry which is preliminary data.</text>
</comment>
<dbReference type="PANTHER" id="PTHR12419">
    <property type="entry name" value="OTU DOMAIN CONTAINING PROTEIN"/>
    <property type="match status" value="1"/>
</dbReference>
<dbReference type="CDD" id="cd22757">
    <property type="entry name" value="OTU_P87_VP80-like"/>
    <property type="match status" value="1"/>
</dbReference>
<dbReference type="InterPro" id="IPR038765">
    <property type="entry name" value="Papain-like_cys_pep_sf"/>
</dbReference>
<dbReference type="SUPFAM" id="SSF54001">
    <property type="entry name" value="Cysteine proteinases"/>
    <property type="match status" value="1"/>
</dbReference>
<dbReference type="Gene3D" id="3.90.70.80">
    <property type="match status" value="1"/>
</dbReference>
<name>A0AAV4V8E5_9ARAC</name>
<gene>
    <name evidence="1" type="primary">Dpse GA28354</name>
    <name evidence="1" type="ORF">CDAR_319431</name>
</gene>
<dbReference type="AlphaFoldDB" id="A0AAV4V8E5"/>
<dbReference type="GO" id="GO:0004843">
    <property type="term" value="F:cysteine-type deubiquitinase activity"/>
    <property type="evidence" value="ECO:0007669"/>
    <property type="project" value="TreeGrafter"/>
</dbReference>
<protein>
    <submittedName>
        <fullName evidence="1">Uncharacterized protein, isoform A</fullName>
    </submittedName>
</protein>
<reference evidence="1 2" key="1">
    <citation type="submission" date="2021-06" db="EMBL/GenBank/DDBJ databases">
        <title>Caerostris darwini draft genome.</title>
        <authorList>
            <person name="Kono N."/>
            <person name="Arakawa K."/>
        </authorList>
    </citation>
    <scope>NUCLEOTIDE SEQUENCE [LARGE SCALE GENOMIC DNA]</scope>
</reference>
<proteinExistence type="predicted"/>
<sequence length="194" mass="22425">MEESVNVSPRVVPMICDGNCLFRALSYLIYGTQFGHEKIRRIIVNHVCSHWEKFKILSCTPLEDNYSTANEYQAEMGLCDTYGTLCELIAASQVFPFVFEVWNDGTLYYTTAVHNRADVPTKRLRFTGNFSGGHFDVLEDAETENESAIEDDVFRPLHGKNIRQQGDRRCKRIYENRARRSARRMNRSVAEKNK</sequence>
<organism evidence="1 2">
    <name type="scientific">Caerostris darwini</name>
    <dbReference type="NCBI Taxonomy" id="1538125"/>
    <lineage>
        <taxon>Eukaryota</taxon>
        <taxon>Metazoa</taxon>
        <taxon>Ecdysozoa</taxon>
        <taxon>Arthropoda</taxon>
        <taxon>Chelicerata</taxon>
        <taxon>Arachnida</taxon>
        <taxon>Araneae</taxon>
        <taxon>Araneomorphae</taxon>
        <taxon>Entelegynae</taxon>
        <taxon>Araneoidea</taxon>
        <taxon>Araneidae</taxon>
        <taxon>Caerostris</taxon>
    </lineage>
</organism>
<accession>A0AAV4V8E5</accession>
<evidence type="ECO:0000313" key="2">
    <source>
        <dbReference type="Proteomes" id="UP001054837"/>
    </source>
</evidence>
<dbReference type="EMBL" id="BPLQ01012633">
    <property type="protein sequence ID" value="GIY66621.1"/>
    <property type="molecule type" value="Genomic_DNA"/>
</dbReference>